<comment type="caution">
    <text evidence="3">The sequence shown here is derived from an EMBL/GenBank/DDBJ whole genome shotgun (WGS) entry which is preliminary data.</text>
</comment>
<evidence type="ECO:0000256" key="1">
    <source>
        <dbReference type="SAM" id="Phobius"/>
    </source>
</evidence>
<name>A0A2T0XST3_9BACT</name>
<feature type="transmembrane region" description="Helical" evidence="1">
    <location>
        <begin position="268"/>
        <end position="285"/>
    </location>
</feature>
<dbReference type="RefSeq" id="WP_106151303.1">
    <property type="nucleotide sequence ID" value="NZ_PVTS01000001.1"/>
</dbReference>
<sequence length="400" mass="46978">MKKSSSKHTILTWIIGLLLLLLVIAAIFAPRPIDWSYSFSKNDDIPFGTRLVHESLPSLFPEQELVTAWLNPTSFFDSKIPVNTNFIFINGRIRMEDTDARALIKVVSEGNHVFIAAEQVYGVLADTFELDFKPEIVPGMDFFNRDSVGFHFANPRLKKQFGYWYPRWMTRFYITDYDSTRTTVLGHDHMGKTNFIRVKQGNGFFYFNSNPLAFTNYHLLSRDNSEYIFKALSYLPEQATVWDEHYKPSSMHQEGLFDFVLSNRSLRIAWYLLFFGVLVMFVFGARRKQRAIPLLKRPENTSLSFVATVARLYFSRRDHLDIARKRYTYFQEFLRNRYYLDTAGDESRVIAEVSRKSGVSERSVAALFKMGNRLEHLRQISQEDLEQFNRQIEFFYNNCR</sequence>
<accession>A0A2T0XST3</accession>
<keyword evidence="1" id="KW-1133">Transmembrane helix</keyword>
<organism evidence="3 4">
    <name type="scientific">Marinilabilia salmonicolor</name>
    <dbReference type="NCBI Taxonomy" id="989"/>
    <lineage>
        <taxon>Bacteria</taxon>
        <taxon>Pseudomonadati</taxon>
        <taxon>Bacteroidota</taxon>
        <taxon>Bacteroidia</taxon>
        <taxon>Marinilabiliales</taxon>
        <taxon>Marinilabiliaceae</taxon>
        <taxon>Marinilabilia</taxon>
    </lineage>
</organism>
<protein>
    <recommendedName>
        <fullName evidence="2">DUF4350 domain-containing protein</fullName>
    </recommendedName>
</protein>
<evidence type="ECO:0000259" key="2">
    <source>
        <dbReference type="Pfam" id="PF14258"/>
    </source>
</evidence>
<feature type="domain" description="DUF4350" evidence="2">
    <location>
        <begin position="66"/>
        <end position="229"/>
    </location>
</feature>
<proteinExistence type="predicted"/>
<keyword evidence="1" id="KW-0472">Membrane</keyword>
<dbReference type="OrthoDB" id="1111222at2"/>
<dbReference type="InterPro" id="IPR025646">
    <property type="entry name" value="DUF4350"/>
</dbReference>
<dbReference type="Proteomes" id="UP000252733">
    <property type="component" value="Unassembled WGS sequence"/>
</dbReference>
<evidence type="ECO:0000313" key="4">
    <source>
        <dbReference type="Proteomes" id="UP000252733"/>
    </source>
</evidence>
<dbReference type="AlphaFoldDB" id="A0A2T0XST3"/>
<keyword evidence="4" id="KW-1185">Reference proteome</keyword>
<gene>
    <name evidence="3" type="ORF">DFO77_101195</name>
</gene>
<dbReference type="Pfam" id="PF14258">
    <property type="entry name" value="DUF4350"/>
    <property type="match status" value="1"/>
</dbReference>
<evidence type="ECO:0000313" key="3">
    <source>
        <dbReference type="EMBL" id="RCW39425.1"/>
    </source>
</evidence>
<dbReference type="STRING" id="1168289.GCA_000259075_00117"/>
<reference evidence="3 4" key="1">
    <citation type="submission" date="2018-07" db="EMBL/GenBank/DDBJ databases">
        <title>Freshwater and sediment microbial communities from various areas in North America, analyzing microbe dynamics in response to fracking.</title>
        <authorList>
            <person name="Lamendella R."/>
        </authorList>
    </citation>
    <scope>NUCLEOTIDE SEQUENCE [LARGE SCALE GENOMIC DNA]</scope>
    <source>
        <strain evidence="3 4">160A</strain>
    </source>
</reference>
<dbReference type="EMBL" id="QPIZ01000001">
    <property type="protein sequence ID" value="RCW39425.1"/>
    <property type="molecule type" value="Genomic_DNA"/>
</dbReference>
<keyword evidence="1" id="KW-0812">Transmembrane</keyword>